<reference evidence="1 2" key="1">
    <citation type="submission" date="2018-06" db="EMBL/GenBank/DDBJ databases">
        <title>Complete genome sequence of Paracoccus mutanolyticus strain RSP-02 isolated from cellulosic waste.</title>
        <authorList>
            <person name="Amrutha R.N."/>
            <person name="Shrivastav A."/>
            <person name="Buddana S.K."/>
            <person name="Deshpande U."/>
            <person name="Prakasham R.S."/>
        </authorList>
    </citation>
    <scope>NUCLEOTIDE SEQUENCE [LARGE SCALE GENOMIC DNA]</scope>
    <source>
        <strain evidence="1 2">RSP-02</strain>
    </source>
</reference>
<name>A0ABM6WQT6_9RHOB</name>
<dbReference type="EMBL" id="CP030239">
    <property type="protein sequence ID" value="AWX92966.1"/>
    <property type="molecule type" value="Genomic_DNA"/>
</dbReference>
<proteinExistence type="predicted"/>
<evidence type="ECO:0000313" key="1">
    <source>
        <dbReference type="EMBL" id="AWX92966.1"/>
    </source>
</evidence>
<evidence type="ECO:0000313" key="2">
    <source>
        <dbReference type="Proteomes" id="UP000249922"/>
    </source>
</evidence>
<gene>
    <name evidence="1" type="ORF">DPM13_06890</name>
</gene>
<dbReference type="Proteomes" id="UP000249922">
    <property type="component" value="Chromosome"/>
</dbReference>
<keyword evidence="2" id="KW-1185">Reference proteome</keyword>
<accession>A0ABM6WQT6</accession>
<organism evidence="1 2">
    <name type="scientific">Paracoccus mutanolyticus</name>
    <dbReference type="NCBI Taxonomy" id="1499308"/>
    <lineage>
        <taxon>Bacteria</taxon>
        <taxon>Pseudomonadati</taxon>
        <taxon>Pseudomonadota</taxon>
        <taxon>Alphaproteobacteria</taxon>
        <taxon>Rhodobacterales</taxon>
        <taxon>Paracoccaceae</taxon>
        <taxon>Paracoccus</taxon>
    </lineage>
</organism>
<protein>
    <submittedName>
        <fullName evidence="1">Uncharacterized protein</fullName>
    </submittedName>
</protein>
<sequence length="105" mass="11225">MQGQAALLAAGRRRDPALGAARLRPAAAAGDNAAHARRARTKRQAAAAEPGLPLPLLVAWYFETRLNRPLPDSIPDHAAALGLPDADRFHRILAAEYAFLLARVS</sequence>